<keyword evidence="1" id="KW-1133">Transmembrane helix</keyword>
<organism evidence="2 9">
    <name type="scientific">Brevibacterium aurantiacum</name>
    <dbReference type="NCBI Taxonomy" id="273384"/>
    <lineage>
        <taxon>Bacteria</taxon>
        <taxon>Bacillati</taxon>
        <taxon>Actinomycetota</taxon>
        <taxon>Actinomycetes</taxon>
        <taxon>Micrococcales</taxon>
        <taxon>Brevibacteriaceae</taxon>
        <taxon>Brevibacterium</taxon>
    </lineage>
</organism>
<dbReference type="PATRIC" id="fig|1703.10.peg.161"/>
<evidence type="ECO:0000313" key="6">
    <source>
        <dbReference type="EMBL" id="PCC48222.1"/>
    </source>
</evidence>
<dbReference type="RefSeq" id="WP_009882075.1">
    <property type="nucleotide sequence ID" value="NZ_AAGP01000005.1"/>
</dbReference>
<feature type="transmembrane region" description="Helical" evidence="1">
    <location>
        <begin position="20"/>
        <end position="39"/>
    </location>
</feature>
<evidence type="ECO:0000313" key="9">
    <source>
        <dbReference type="Proteomes" id="UP000094793"/>
    </source>
</evidence>
<reference evidence="14 15" key="6">
    <citation type="submission" date="2019-01" db="EMBL/GenBank/DDBJ databases">
        <title>Comparative genomic analysis of Brevibacterium aurantiacum sheds light on its evolution and its adaptation to smear-ripened cheeses.</title>
        <authorList>
            <person name="Moineau S."/>
        </authorList>
    </citation>
    <scope>NUCLEOTIDE SEQUENCE [LARGE SCALE GENOMIC DNA]</scope>
    <source>
        <strain evidence="3 15">SMQ-1417</strain>
        <strain evidence="4 14">SMQ-1420</strain>
    </source>
</reference>
<dbReference type="Proteomes" id="UP000094793">
    <property type="component" value="Chromosome"/>
</dbReference>
<evidence type="ECO:0000313" key="10">
    <source>
        <dbReference type="Proteomes" id="UP000217564"/>
    </source>
</evidence>
<evidence type="ECO:0000313" key="8">
    <source>
        <dbReference type="EMBL" id="SMX67727.1"/>
    </source>
</evidence>
<dbReference type="Proteomes" id="UP000283000">
    <property type="component" value="Chromosome"/>
</dbReference>
<dbReference type="EMBL" id="NRGP01000002">
    <property type="protein sequence ID" value="PCC48222.1"/>
    <property type="molecule type" value="Genomic_DNA"/>
</dbReference>
<feature type="transmembrane region" description="Helical" evidence="1">
    <location>
        <begin position="117"/>
        <end position="140"/>
    </location>
</feature>
<dbReference type="EMBL" id="FXYZ01000002">
    <property type="protein sequence ID" value="SMX67727.1"/>
    <property type="molecule type" value="Genomic_DNA"/>
</dbReference>
<dbReference type="EMBL" id="CP017150">
    <property type="protein sequence ID" value="AOP51880.1"/>
    <property type="molecule type" value="Genomic_DNA"/>
</dbReference>
<reference evidence="14 15" key="5">
    <citation type="submission" date="2017-12" db="EMBL/GenBank/DDBJ databases">
        <authorList>
            <person name="Levesque S."/>
        </authorList>
    </citation>
    <scope>NUCLEOTIDE SEQUENCE [LARGE SCALE GENOMIC DNA]</scope>
    <source>
        <strain evidence="3 15">SMQ-1417</strain>
        <strain evidence="4 14">SMQ-1420</strain>
    </source>
</reference>
<dbReference type="EMBL" id="NRHA01000006">
    <property type="protein sequence ID" value="PCC55028.1"/>
    <property type="molecule type" value="Genomic_DNA"/>
</dbReference>
<dbReference type="Proteomes" id="UP000234327">
    <property type="component" value="Unassembled WGS sequence"/>
</dbReference>
<reference evidence="9" key="2">
    <citation type="submission" date="2016-09" db="EMBL/GenBank/DDBJ databases">
        <title>Complete Genome Sequence of Brevibacterium linens SMQ-1335.</title>
        <authorList>
            <person name="de Melo A.G."/>
            <person name="Labrie S.J."/>
            <person name="Dumaresq J."/>
            <person name="Roberts R.J."/>
            <person name="Tremblay D.M."/>
            <person name="Moineau S."/>
        </authorList>
    </citation>
    <scope>NUCLEOTIDE SEQUENCE [LARGE SCALE GENOMIC DNA]</scope>
    <source>
        <strain evidence="9">SMQ-1335</strain>
    </source>
</reference>
<dbReference type="EMBL" id="NRGX01000001">
    <property type="protein sequence ID" value="PCC18411.1"/>
    <property type="molecule type" value="Genomic_DNA"/>
</dbReference>
<dbReference type="Proteomes" id="UP000282731">
    <property type="component" value="Chromosome"/>
</dbReference>
<accession>A0A2H1HXR3</accession>
<evidence type="ECO:0000313" key="2">
    <source>
        <dbReference type="EMBL" id="AOP51880.1"/>
    </source>
</evidence>
<gene>
    <name evidence="8" type="ORF">BAURA63_00547</name>
    <name evidence="2" type="ORF">BLSMQ_0158</name>
    <name evidence="7" type="ORF">CIK59_03405</name>
    <name evidence="6" type="ORF">CIK64_00525</name>
    <name evidence="5" type="ORF">CIK79_08980</name>
    <name evidence="3" type="ORF">CXR23_00995</name>
    <name evidence="4" type="ORF">CXR27_00940</name>
</gene>
<dbReference type="KEGG" id="blin:BLSMQ_0158"/>
<feature type="transmembrane region" description="Helical" evidence="1">
    <location>
        <begin position="89"/>
        <end position="111"/>
    </location>
</feature>
<keyword evidence="1" id="KW-0472">Membrane</keyword>
<dbReference type="GeneID" id="60904599"/>
<evidence type="ECO:0000256" key="1">
    <source>
        <dbReference type="SAM" id="Phobius"/>
    </source>
</evidence>
<reference evidence="10 11" key="3">
    <citation type="journal article" date="2017" name="Elife">
        <title>Extensive horizontal gene transfer in cheese-associated bacteria.</title>
        <authorList>
            <person name="Bonham K.S."/>
            <person name="Wolfe B.E."/>
            <person name="Dutton R.J."/>
        </authorList>
    </citation>
    <scope>NUCLEOTIDE SEQUENCE [LARGE SCALE GENOMIC DNA]</scope>
    <source>
        <strain evidence="7 11">738_8</strain>
        <strain evidence="6 10">947_7</strain>
        <strain evidence="5 12">JB5</strain>
    </source>
</reference>
<accession>A0A1D7VYR8</accession>
<evidence type="ECO:0000313" key="11">
    <source>
        <dbReference type="Proteomes" id="UP000217881"/>
    </source>
</evidence>
<evidence type="ECO:0000313" key="5">
    <source>
        <dbReference type="EMBL" id="PCC18411.1"/>
    </source>
</evidence>
<keyword evidence="1" id="KW-0812">Transmembrane</keyword>
<dbReference type="AlphaFoldDB" id="A0A1D7VYR8"/>
<dbReference type="EMBL" id="CP025330">
    <property type="protein sequence ID" value="AZT91896.1"/>
    <property type="molecule type" value="Genomic_DNA"/>
</dbReference>
<dbReference type="Proteomes" id="UP000218377">
    <property type="component" value="Unassembled WGS sequence"/>
</dbReference>
<evidence type="ECO:0000313" key="12">
    <source>
        <dbReference type="Proteomes" id="UP000218377"/>
    </source>
</evidence>
<sequence length="228" mass="25110">MSLNDPALGFFHQKSKVRVVSIALWCLVVFFAFLTGWAAVDAGSGTGGSAADRVPALPILQASTFVLGFGTMLIDFATAKVRGDLAGWAFLRLVGTLCLGLAAGWSASLIALREFPIWWLLMMVLSIAILCIPAGISRLLRHREREQLRVRSTFRPVPATVTNVQLVKEMDMLKHKVTVSFIDDAGRRRWHIVRTQHSGTPVKVGDACRVQFDPARLRRHSSIVVSFA</sequence>
<evidence type="ECO:0000313" key="13">
    <source>
        <dbReference type="Proteomes" id="UP000234327"/>
    </source>
</evidence>
<protein>
    <submittedName>
        <fullName evidence="2">Uncharacterized protein</fullName>
    </submittedName>
</protein>
<evidence type="ECO:0000313" key="4">
    <source>
        <dbReference type="EMBL" id="AZT95724.1"/>
    </source>
</evidence>
<dbReference type="OrthoDB" id="10005162at2"/>
<evidence type="ECO:0000313" key="3">
    <source>
        <dbReference type="EMBL" id="AZT91896.1"/>
    </source>
</evidence>
<evidence type="ECO:0000313" key="7">
    <source>
        <dbReference type="EMBL" id="PCC55028.1"/>
    </source>
</evidence>
<reference evidence="2" key="1">
    <citation type="submission" date="2016-09" db="EMBL/GenBank/DDBJ databases">
        <title>Complete Genome Sequence of Brevibacterium aurantiacum SMQ-1335.</title>
        <authorList>
            <person name="de Melo A.G."/>
            <person name="Labrie S.J."/>
            <person name="Dumaresq J."/>
            <person name="Roberts R.J."/>
            <person name="Tremblay D.M."/>
            <person name="Moineau S."/>
        </authorList>
    </citation>
    <scope>NUCLEOTIDE SEQUENCE</scope>
    <source>
        <strain evidence="2">SMQ-1335</strain>
    </source>
</reference>
<reference evidence="8 13" key="4">
    <citation type="submission" date="2017-03" db="EMBL/GenBank/DDBJ databases">
        <authorList>
            <person name="Afonso C.L."/>
            <person name="Miller P.J."/>
            <person name="Scott M.A."/>
            <person name="Spackman E."/>
            <person name="Goraichik I."/>
            <person name="Dimitrov K.M."/>
            <person name="Suarez D.L."/>
            <person name="Swayne D.E."/>
        </authorList>
    </citation>
    <scope>NUCLEOTIDE SEQUENCE [LARGE SCALE GENOMIC DNA]</scope>
    <source>
        <strain evidence="8">6</strain>
        <strain evidence="13">6(3)</strain>
    </source>
</reference>
<feature type="transmembrane region" description="Helical" evidence="1">
    <location>
        <begin position="59"/>
        <end position="77"/>
    </location>
</feature>
<evidence type="ECO:0000313" key="15">
    <source>
        <dbReference type="Proteomes" id="UP000283000"/>
    </source>
</evidence>
<name>A0A1D7VYR8_BREAU</name>
<proteinExistence type="predicted"/>
<evidence type="ECO:0000313" key="14">
    <source>
        <dbReference type="Proteomes" id="UP000282731"/>
    </source>
</evidence>
<accession>A0A2A3ZTZ9</accession>
<dbReference type="EMBL" id="CP025334">
    <property type="protein sequence ID" value="AZT95724.1"/>
    <property type="molecule type" value="Genomic_DNA"/>
</dbReference>
<dbReference type="Proteomes" id="UP000217564">
    <property type="component" value="Unassembled WGS sequence"/>
</dbReference>
<dbReference type="Proteomes" id="UP000217881">
    <property type="component" value="Unassembled WGS sequence"/>
</dbReference>